<reference evidence="1" key="2">
    <citation type="submission" date="2025-09" db="UniProtKB">
        <authorList>
            <consortium name="Ensembl"/>
        </authorList>
    </citation>
    <scope>IDENTIFICATION</scope>
</reference>
<proteinExistence type="predicted"/>
<name>A0A2I3S6X1_PANTR</name>
<sequence>MSESINFSDNLGQLLSPPRCVVMPGMPFPSIRSPELQKTTADLDHTLVSVPSVAESLHHPEITFLTAFCLPSFTRSRPLPDRQLHHCLALRPSFALPAGDGVCHGPGLQASCYKGETQESVESRVLPGPRHRH</sequence>
<protein>
    <submittedName>
        <fullName evidence="1">Uncharacterized protein</fullName>
    </submittedName>
</protein>
<dbReference type="OMA" id="GLQASCY"/>
<reference evidence="1" key="1">
    <citation type="submission" date="2025-08" db="UniProtKB">
        <authorList>
            <consortium name="Ensembl"/>
        </authorList>
    </citation>
    <scope>IDENTIFICATION</scope>
</reference>
<evidence type="ECO:0000313" key="2">
    <source>
        <dbReference type="Proteomes" id="UP000002277"/>
    </source>
</evidence>
<evidence type="ECO:0000313" key="1">
    <source>
        <dbReference type="Ensembl" id="ENSPTRP00000072741.1"/>
    </source>
</evidence>
<dbReference type="Ensembl" id="ENSPTRT00000081468.1">
    <property type="protein sequence ID" value="ENSPTRP00000072741.1"/>
    <property type="gene ID" value="ENSPTRG00000052289.1"/>
</dbReference>
<dbReference type="InParanoid" id="A0A2I3S6X1"/>
<dbReference type="AlphaFoldDB" id="A0A2I3S6X1"/>
<dbReference type="Proteomes" id="UP000002277">
    <property type="component" value="Unplaced"/>
</dbReference>
<dbReference type="GeneTree" id="ENSGT00910000147728"/>
<organism evidence="1 2">
    <name type="scientific">Pan troglodytes</name>
    <name type="common">Chimpanzee</name>
    <dbReference type="NCBI Taxonomy" id="9598"/>
    <lineage>
        <taxon>Eukaryota</taxon>
        <taxon>Metazoa</taxon>
        <taxon>Chordata</taxon>
        <taxon>Craniata</taxon>
        <taxon>Vertebrata</taxon>
        <taxon>Euteleostomi</taxon>
        <taxon>Mammalia</taxon>
        <taxon>Eutheria</taxon>
        <taxon>Euarchontoglires</taxon>
        <taxon>Primates</taxon>
        <taxon>Haplorrhini</taxon>
        <taxon>Catarrhini</taxon>
        <taxon>Hominidae</taxon>
        <taxon>Pan</taxon>
    </lineage>
</organism>
<dbReference type="Bgee" id="ENSPTRG00000052289">
    <property type="expression patterns" value="Expressed in cerebellar cortex and 12 other cell types or tissues"/>
</dbReference>
<keyword evidence="2" id="KW-1185">Reference proteome</keyword>
<accession>A0A2I3S6X1</accession>